<reference evidence="2 3" key="1">
    <citation type="submission" date="2019-06" db="EMBL/GenBank/DDBJ databases">
        <title>Genome Sequence of the Brown Rot Fungal Pathogen Monilinia laxa.</title>
        <authorList>
            <person name="De Miccolis Angelini R.M."/>
            <person name="Landi L."/>
            <person name="Abate D."/>
            <person name="Pollastro S."/>
            <person name="Romanazzi G."/>
            <person name="Faretra F."/>
        </authorList>
    </citation>
    <scope>NUCLEOTIDE SEQUENCE [LARGE SCALE GENOMIC DNA]</scope>
    <source>
        <strain evidence="2 3">Mlax316</strain>
    </source>
</reference>
<organism evidence="2 3">
    <name type="scientific">Monilinia laxa</name>
    <name type="common">Brown rot fungus</name>
    <name type="synonym">Sclerotinia laxa</name>
    <dbReference type="NCBI Taxonomy" id="61186"/>
    <lineage>
        <taxon>Eukaryota</taxon>
        <taxon>Fungi</taxon>
        <taxon>Dikarya</taxon>
        <taxon>Ascomycota</taxon>
        <taxon>Pezizomycotina</taxon>
        <taxon>Leotiomycetes</taxon>
        <taxon>Helotiales</taxon>
        <taxon>Sclerotiniaceae</taxon>
        <taxon>Monilinia</taxon>
    </lineage>
</organism>
<dbReference type="EMBL" id="VIGI01000010">
    <property type="protein sequence ID" value="KAB8294842.1"/>
    <property type="molecule type" value="Genomic_DNA"/>
</dbReference>
<sequence>MDQYITVRDASLHKALAYGYTTEHFNLIDGSHYKRVLDYPVYRNIPFQERRWMSERWTWETLFPHESLLFPGIKPRWHGPPNYLGLPEYEPTIFTISSIACVPAPIVAIDPPIFHNASASASLASSSPTPTPTPTPYLPKPARIASHDIPLPSIEAVTPTPTPTPTPKPPHSPTLPRAIHPCRRQTPFQPTNREWTSGWSPISPNKKPSISI</sequence>
<dbReference type="AlphaFoldDB" id="A0A5N6JZN0"/>
<feature type="compositionally biased region" description="Pro residues" evidence="1">
    <location>
        <begin position="129"/>
        <end position="139"/>
    </location>
</feature>
<dbReference type="Proteomes" id="UP000326757">
    <property type="component" value="Unassembled WGS sequence"/>
</dbReference>
<feature type="compositionally biased region" description="Pro residues" evidence="1">
    <location>
        <begin position="160"/>
        <end position="173"/>
    </location>
</feature>
<evidence type="ECO:0000313" key="2">
    <source>
        <dbReference type="EMBL" id="KAB8294842.1"/>
    </source>
</evidence>
<feature type="region of interest" description="Disordered" evidence="1">
    <location>
        <begin position="121"/>
        <end position="212"/>
    </location>
</feature>
<comment type="caution">
    <text evidence="2">The sequence shown here is derived from an EMBL/GenBank/DDBJ whole genome shotgun (WGS) entry which is preliminary data.</text>
</comment>
<evidence type="ECO:0000256" key="1">
    <source>
        <dbReference type="SAM" id="MobiDB-lite"/>
    </source>
</evidence>
<dbReference type="OrthoDB" id="10463897at2759"/>
<proteinExistence type="predicted"/>
<feature type="compositionally biased region" description="Low complexity" evidence="1">
    <location>
        <begin position="200"/>
        <end position="212"/>
    </location>
</feature>
<name>A0A5N6JZN0_MONLA</name>
<feature type="compositionally biased region" description="Polar residues" evidence="1">
    <location>
        <begin position="186"/>
        <end position="199"/>
    </location>
</feature>
<gene>
    <name evidence="2" type="ORF">EYC80_006803</name>
</gene>
<evidence type="ECO:0000313" key="3">
    <source>
        <dbReference type="Proteomes" id="UP000326757"/>
    </source>
</evidence>
<protein>
    <submittedName>
        <fullName evidence="2">Uncharacterized protein</fullName>
    </submittedName>
</protein>
<accession>A0A5N6JZN0</accession>
<keyword evidence="3" id="KW-1185">Reference proteome</keyword>